<evidence type="ECO:0000313" key="2">
    <source>
        <dbReference type="EMBL" id="KAH7354044.1"/>
    </source>
</evidence>
<proteinExistence type="predicted"/>
<dbReference type="Proteomes" id="UP000813385">
    <property type="component" value="Unassembled WGS sequence"/>
</dbReference>
<comment type="caution">
    <text evidence="2">The sequence shown here is derived from an EMBL/GenBank/DDBJ whole genome shotgun (WGS) entry which is preliminary data.</text>
</comment>
<feature type="region of interest" description="Disordered" evidence="1">
    <location>
        <begin position="291"/>
        <end position="369"/>
    </location>
</feature>
<reference evidence="2" key="1">
    <citation type="journal article" date="2021" name="Nat. Commun.">
        <title>Genetic determinants of endophytism in the Arabidopsis root mycobiome.</title>
        <authorList>
            <person name="Mesny F."/>
            <person name="Miyauchi S."/>
            <person name="Thiergart T."/>
            <person name="Pickel B."/>
            <person name="Atanasova L."/>
            <person name="Karlsson M."/>
            <person name="Huettel B."/>
            <person name="Barry K.W."/>
            <person name="Haridas S."/>
            <person name="Chen C."/>
            <person name="Bauer D."/>
            <person name="Andreopoulos W."/>
            <person name="Pangilinan J."/>
            <person name="LaButti K."/>
            <person name="Riley R."/>
            <person name="Lipzen A."/>
            <person name="Clum A."/>
            <person name="Drula E."/>
            <person name="Henrissat B."/>
            <person name="Kohler A."/>
            <person name="Grigoriev I.V."/>
            <person name="Martin F.M."/>
            <person name="Hacquard S."/>
        </authorList>
    </citation>
    <scope>NUCLEOTIDE SEQUENCE</scope>
    <source>
        <strain evidence="2">MPI-CAGE-AT-0016</strain>
    </source>
</reference>
<dbReference type="AlphaFoldDB" id="A0A8K0TEV1"/>
<accession>A0A8K0TEV1</accession>
<feature type="region of interest" description="Disordered" evidence="1">
    <location>
        <begin position="1"/>
        <end position="42"/>
    </location>
</feature>
<feature type="compositionally biased region" description="Basic and acidic residues" evidence="1">
    <location>
        <begin position="300"/>
        <end position="311"/>
    </location>
</feature>
<feature type="region of interest" description="Disordered" evidence="1">
    <location>
        <begin position="501"/>
        <end position="541"/>
    </location>
</feature>
<feature type="compositionally biased region" description="Basic and acidic residues" evidence="1">
    <location>
        <begin position="418"/>
        <end position="439"/>
    </location>
</feature>
<evidence type="ECO:0000256" key="1">
    <source>
        <dbReference type="SAM" id="MobiDB-lite"/>
    </source>
</evidence>
<evidence type="ECO:0000313" key="3">
    <source>
        <dbReference type="Proteomes" id="UP000813385"/>
    </source>
</evidence>
<organism evidence="2 3">
    <name type="scientific">Plectosphaerella cucumerina</name>
    <dbReference type="NCBI Taxonomy" id="40658"/>
    <lineage>
        <taxon>Eukaryota</taxon>
        <taxon>Fungi</taxon>
        <taxon>Dikarya</taxon>
        <taxon>Ascomycota</taxon>
        <taxon>Pezizomycotina</taxon>
        <taxon>Sordariomycetes</taxon>
        <taxon>Hypocreomycetidae</taxon>
        <taxon>Glomerellales</taxon>
        <taxon>Plectosphaerellaceae</taxon>
        <taxon>Plectosphaerella</taxon>
    </lineage>
</organism>
<keyword evidence="3" id="KW-1185">Reference proteome</keyword>
<feature type="region of interest" description="Disordered" evidence="1">
    <location>
        <begin position="208"/>
        <end position="229"/>
    </location>
</feature>
<feature type="region of interest" description="Disordered" evidence="1">
    <location>
        <begin position="383"/>
        <end position="475"/>
    </location>
</feature>
<feature type="compositionally biased region" description="Basic and acidic residues" evidence="1">
    <location>
        <begin position="515"/>
        <end position="525"/>
    </location>
</feature>
<gene>
    <name evidence="2" type="ORF">B0T11DRAFT_287887</name>
</gene>
<dbReference type="OrthoDB" id="20105at2759"/>
<protein>
    <submittedName>
        <fullName evidence="2">Uncharacterized protein</fullName>
    </submittedName>
</protein>
<feature type="compositionally biased region" description="Basic and acidic residues" evidence="1">
    <location>
        <begin position="208"/>
        <end position="217"/>
    </location>
</feature>
<feature type="compositionally biased region" description="Basic and acidic residues" evidence="1">
    <location>
        <begin position="1"/>
        <end position="27"/>
    </location>
</feature>
<dbReference type="EMBL" id="JAGPXD010000005">
    <property type="protein sequence ID" value="KAH7354044.1"/>
    <property type="molecule type" value="Genomic_DNA"/>
</dbReference>
<name>A0A8K0TEV1_9PEZI</name>
<sequence>MASRTRGKESHQSARSVHDLELKHQESIHQLQTVSKDEESRRLRVRRHVDGSEMQDLRFQLTVRDRDLQELKSRLQHAESAAKEAKEAFSRIQSLVTTQTRELTCLKAELSASNNAVEDSAQILAEKLRLTRELSTLKPELEHLRAQSAHYTNVVAEKLSLERQLNAAEVELEAEKRARREAARRDDQGKQVEEDLRRLLKDAEKRLAIEKKERERQQSLTDTNHKHKADMDELNGKVRSLEQQVLAERSDRDRVVREAEVSKAEAQARIEILEQRLESLRAKLRAAQVDRKPIKPSATQDDRASDVERGAPLRKGSTQQRVGKKRSAHEMSIVDSPGSSPDAMDMKNRKAAKKRAAEQSLAGEKSLFSVTPFLSRNKTLSLDALAEEDEEDADTSHIPQHGHGGPDEPSGGLASSHAAKEPTVNKERAVHGTDLKPKVDTQTQKGARSRGRPRKVLVEASPNIAISAPSPGKVKVTTEAAREKSSEATKVPATILSTAGRVASRPEDGPLGARDVSEVQPRDQQRFNGLDAESKKKKRRLATDVSKTIFDEPEPEVLAKVKRTVKTQLGGGGAAQGALKTKKIGLARSGFGGAHFSPLKKDRRGVGASFLA</sequence>